<organism evidence="2 3">
    <name type="scientific">Cohnella lupini</name>
    <dbReference type="NCBI Taxonomy" id="1294267"/>
    <lineage>
        <taxon>Bacteria</taxon>
        <taxon>Bacillati</taxon>
        <taxon>Bacillota</taxon>
        <taxon>Bacilli</taxon>
        <taxon>Bacillales</taxon>
        <taxon>Paenibacillaceae</taxon>
        <taxon>Cohnella</taxon>
    </lineage>
</organism>
<dbReference type="Gene3D" id="3.40.1440.10">
    <property type="entry name" value="GIY-YIG endonuclease"/>
    <property type="match status" value="1"/>
</dbReference>
<dbReference type="RefSeq" id="WP_115995224.1">
    <property type="nucleotide sequence ID" value="NZ_QRDY01000022.1"/>
</dbReference>
<dbReference type="OrthoDB" id="9134286at2"/>
<reference evidence="2 3" key="1">
    <citation type="submission" date="2018-07" db="EMBL/GenBank/DDBJ databases">
        <title>Genomic Encyclopedia of Type Strains, Phase III (KMG-III): the genomes of soil and plant-associated and newly described type strains.</title>
        <authorList>
            <person name="Whitman W."/>
        </authorList>
    </citation>
    <scope>NUCLEOTIDE SEQUENCE [LARGE SCALE GENOMIC DNA]</scope>
    <source>
        <strain evidence="2 3">CECT 8236</strain>
    </source>
</reference>
<dbReference type="Pfam" id="PF01541">
    <property type="entry name" value="GIY-YIG"/>
    <property type="match status" value="1"/>
</dbReference>
<keyword evidence="3" id="KW-1185">Reference proteome</keyword>
<sequence>MKSKEDRAKLVQQYKEIPIEAGVYQIRNTANGKVYVHSTPNLRSLNGKTATLHSGTHRNKFLQTEWNEFGAGAFALEVLEVLKPSDNPFVNQKDELRQLEEQWIEKLQPYGDRGYHSVK</sequence>
<evidence type="ECO:0000259" key="1">
    <source>
        <dbReference type="Pfam" id="PF01541"/>
    </source>
</evidence>
<feature type="domain" description="GIY-YIG" evidence="1">
    <location>
        <begin position="21"/>
        <end position="109"/>
    </location>
</feature>
<proteinExistence type="predicted"/>
<dbReference type="CDD" id="cd10451">
    <property type="entry name" value="GIY-YIG_LuxR_like"/>
    <property type="match status" value="1"/>
</dbReference>
<dbReference type="EMBL" id="QRDY01000022">
    <property type="protein sequence ID" value="RED54689.1"/>
    <property type="molecule type" value="Genomic_DNA"/>
</dbReference>
<gene>
    <name evidence="2" type="ORF">DFP95_12214</name>
</gene>
<dbReference type="Proteomes" id="UP000256869">
    <property type="component" value="Unassembled WGS sequence"/>
</dbReference>
<comment type="caution">
    <text evidence="2">The sequence shown here is derived from an EMBL/GenBank/DDBJ whole genome shotgun (WGS) entry which is preliminary data.</text>
</comment>
<dbReference type="InterPro" id="IPR000305">
    <property type="entry name" value="GIY-YIG_endonuc"/>
</dbReference>
<dbReference type="SUPFAM" id="SSF82771">
    <property type="entry name" value="GIY-YIG endonuclease"/>
    <property type="match status" value="1"/>
</dbReference>
<name>A0A3D9HZ80_9BACL</name>
<dbReference type="InterPro" id="IPR035901">
    <property type="entry name" value="GIY-YIG_endonuc_sf"/>
</dbReference>
<protein>
    <submittedName>
        <fullName evidence="2">GIY-YIG catalytic domain-containing protein</fullName>
    </submittedName>
</protein>
<accession>A0A3D9HZ80</accession>
<dbReference type="AlphaFoldDB" id="A0A3D9HZ80"/>
<evidence type="ECO:0000313" key="2">
    <source>
        <dbReference type="EMBL" id="RED54689.1"/>
    </source>
</evidence>
<evidence type="ECO:0000313" key="3">
    <source>
        <dbReference type="Proteomes" id="UP000256869"/>
    </source>
</evidence>